<dbReference type="SUPFAM" id="SSF52540">
    <property type="entry name" value="P-loop containing nucleoside triphosphate hydrolases"/>
    <property type="match status" value="1"/>
</dbReference>
<dbReference type="InterPro" id="IPR014014">
    <property type="entry name" value="RNA_helicase_DEAD_Q_motif"/>
</dbReference>
<dbReference type="InterPro" id="IPR027417">
    <property type="entry name" value="P-loop_NTPase"/>
</dbReference>
<keyword evidence="2" id="KW-0378">Hydrolase</keyword>
<evidence type="ECO:0000256" key="6">
    <source>
        <dbReference type="SAM" id="MobiDB-lite"/>
    </source>
</evidence>
<evidence type="ECO:0000313" key="9">
    <source>
        <dbReference type="EMBL" id="CAK9018942.1"/>
    </source>
</evidence>
<evidence type="ECO:0000256" key="2">
    <source>
        <dbReference type="ARBA" id="ARBA00022801"/>
    </source>
</evidence>
<evidence type="ECO:0000256" key="1">
    <source>
        <dbReference type="ARBA" id="ARBA00022741"/>
    </source>
</evidence>
<comment type="caution">
    <text evidence="9">The sequence shown here is derived from an EMBL/GenBank/DDBJ whole genome shotgun (WGS) entry which is preliminary data.</text>
</comment>
<evidence type="ECO:0000256" key="3">
    <source>
        <dbReference type="ARBA" id="ARBA00022806"/>
    </source>
</evidence>
<dbReference type="Pfam" id="PF26188">
    <property type="entry name" value="RESC6"/>
    <property type="match status" value="1"/>
</dbReference>
<evidence type="ECO:0000259" key="8">
    <source>
        <dbReference type="PROSITE" id="PS51195"/>
    </source>
</evidence>
<dbReference type="EMBL" id="CAXAMN010006736">
    <property type="protein sequence ID" value="CAK9018942.1"/>
    <property type="molecule type" value="Genomic_DNA"/>
</dbReference>
<gene>
    <name evidence="9" type="ORF">CCMP2556_LOCUS13480</name>
</gene>
<name>A0ABP0JWU0_9DINO</name>
<organism evidence="9 10">
    <name type="scientific">Durusdinium trenchii</name>
    <dbReference type="NCBI Taxonomy" id="1381693"/>
    <lineage>
        <taxon>Eukaryota</taxon>
        <taxon>Sar</taxon>
        <taxon>Alveolata</taxon>
        <taxon>Dinophyceae</taxon>
        <taxon>Suessiales</taxon>
        <taxon>Symbiodiniaceae</taxon>
        <taxon>Durusdinium</taxon>
    </lineage>
</organism>
<evidence type="ECO:0000313" key="10">
    <source>
        <dbReference type="Proteomes" id="UP001642484"/>
    </source>
</evidence>
<dbReference type="Proteomes" id="UP001642484">
    <property type="component" value="Unassembled WGS sequence"/>
</dbReference>
<dbReference type="SMART" id="SM00487">
    <property type="entry name" value="DEXDc"/>
    <property type="match status" value="1"/>
</dbReference>
<dbReference type="Pfam" id="PF00270">
    <property type="entry name" value="DEAD"/>
    <property type="match status" value="1"/>
</dbReference>
<keyword evidence="4" id="KW-0067">ATP-binding</keyword>
<feature type="compositionally biased region" description="Polar residues" evidence="6">
    <location>
        <begin position="868"/>
        <end position="878"/>
    </location>
</feature>
<proteinExistence type="predicted"/>
<feature type="short sequence motif" description="Q motif" evidence="5">
    <location>
        <begin position="551"/>
        <end position="579"/>
    </location>
</feature>
<sequence length="1094" mass="123186">MQPLLRQLARPRWIHCRPGAARAALQRSGVRCYVDSIDRRVSVYTLTEPQEVLSFMDRHPDSDLNTFEAALRHLSRFSQRGGHRTNAQIVEDARFHALLSGLTSRLEECDATLLSKISDSSGRFQNSTPELVDLASRLAEVVCQREDSFTARNLATVAISLSKRIRDVETVEFIRNEVLKLIDDLEPKHCNMLLEAFRRWGVFDRQLVDLLVERMTDEVDQFVPDELVEALSVLSRLGLARGFLLRRLCGLAFENLRQFTARELARMSYALARLRFLAQSNVDELVDAMRPELHRLRGSQISEFLFALSMVKATHQLETCRTLAAQYVDSEGGIPQMSGGSLIDYAWSLAAMDLVEDFEKDFRAALEETFKRKVPQNRTPLMKFFDVICALDLEYQHLKIQVPSTWRAACDEADRFEMDRLESSRLHNEVMMRFDQLQGSSKGLKWRLKMQRNGVCTPYRVDMLDEKLGIALDLEIISWPTARHLKHRLLEGKGYRMVKLEYWDWRRARSEEDQSVLLEREVTKALEADAIVQFVQDNWEAPETMVLSQTSSFEDFGFSPALLDGIYAAGFVSPSKIQAAALPSIAAKGPGEPGQSLMAQAQNGSGKTAAFVLAVLSVLQVEEEWPQAVVISPTRELSKQNMAVINRLGDKLPVKTQLVCPGNAEDRCPKNPKAHVLVGTPGKLSDLCKKHIINCWGVKTLVLDEADVMLGEENQMGPQIHIIKQHLPDELQVLFFSATFPDDVRKFGAGLIPSSQGIKVTKKNLTVATIMQVYMNCADEEDKFSQLCNLYGCLNVSQSIVFVNQRKKASGWSQSAGRVGNTSGRLERLVAAALRFRRFEATDFAANQLAAATNKHKGLGQRPVTVPSPVTSESRASFSQGHQPPVVLALMSPGVSGLATAGHSAARCSVPSAPRWEAYSCVYVPAFLPEKRFHDLLAQYQCLKSELKEDEHRSLAPGRLMALAGRAASALFGARWLRQRLRRRCGLRRLPSFFSEVPVEVREYRQNCGMLWHQDEVLTDPPDEPQLELVYTLENTSDSKTCWATSHLHVLREEIEEVWTAPNSILLLQAKGAVHMVRELTEGHRVIFKSCYRP</sequence>
<evidence type="ECO:0000256" key="4">
    <source>
        <dbReference type="ARBA" id="ARBA00022840"/>
    </source>
</evidence>
<keyword evidence="3" id="KW-0347">Helicase</keyword>
<keyword evidence="1" id="KW-0547">Nucleotide-binding</keyword>
<keyword evidence="10" id="KW-1185">Reference proteome</keyword>
<dbReference type="Gene3D" id="3.40.50.300">
    <property type="entry name" value="P-loop containing nucleotide triphosphate hydrolases"/>
    <property type="match status" value="2"/>
</dbReference>
<evidence type="ECO:0000256" key="5">
    <source>
        <dbReference type="PROSITE-ProRule" id="PRU00552"/>
    </source>
</evidence>
<dbReference type="InterPro" id="IPR014001">
    <property type="entry name" value="Helicase_ATP-bd"/>
</dbReference>
<dbReference type="PANTHER" id="PTHR47960">
    <property type="entry name" value="DEAD-BOX ATP-DEPENDENT RNA HELICASE 50"/>
    <property type="match status" value="1"/>
</dbReference>
<evidence type="ECO:0008006" key="11">
    <source>
        <dbReference type="Google" id="ProtNLM"/>
    </source>
</evidence>
<feature type="region of interest" description="Disordered" evidence="6">
    <location>
        <begin position="856"/>
        <end position="878"/>
    </location>
</feature>
<dbReference type="InterPro" id="IPR011545">
    <property type="entry name" value="DEAD/DEAH_box_helicase_dom"/>
</dbReference>
<protein>
    <recommendedName>
        <fullName evidence="11">RNA helicase</fullName>
    </recommendedName>
</protein>
<dbReference type="PROSITE" id="PS51195">
    <property type="entry name" value="Q_MOTIF"/>
    <property type="match status" value="1"/>
</dbReference>
<accession>A0ABP0JWU0</accession>
<evidence type="ECO:0000259" key="7">
    <source>
        <dbReference type="PROSITE" id="PS51192"/>
    </source>
</evidence>
<reference evidence="9 10" key="1">
    <citation type="submission" date="2024-02" db="EMBL/GenBank/DDBJ databases">
        <authorList>
            <person name="Chen Y."/>
            <person name="Shah S."/>
            <person name="Dougan E. K."/>
            <person name="Thang M."/>
            <person name="Chan C."/>
        </authorList>
    </citation>
    <scope>NUCLEOTIDE SEQUENCE [LARGE SCALE GENOMIC DNA]</scope>
</reference>
<feature type="domain" description="DEAD-box RNA helicase Q" evidence="8">
    <location>
        <begin position="551"/>
        <end position="579"/>
    </location>
</feature>
<dbReference type="PROSITE" id="PS51192">
    <property type="entry name" value="HELICASE_ATP_BIND_1"/>
    <property type="match status" value="1"/>
</dbReference>
<feature type="domain" description="Helicase ATP-binding" evidence="7">
    <location>
        <begin position="588"/>
        <end position="758"/>
    </location>
</feature>
<dbReference type="InterPro" id="IPR058917">
    <property type="entry name" value="RESC6_dom"/>
</dbReference>